<reference evidence="1 2" key="1">
    <citation type="journal article" date="2019" name="Environ. Microbiol.">
        <title>At the nexus of three kingdoms: the genome of the mycorrhizal fungus Gigaspora margarita provides insights into plant, endobacterial and fungal interactions.</title>
        <authorList>
            <person name="Venice F."/>
            <person name="Ghignone S."/>
            <person name="Salvioli di Fossalunga A."/>
            <person name="Amselem J."/>
            <person name="Novero M."/>
            <person name="Xianan X."/>
            <person name="Sedzielewska Toro K."/>
            <person name="Morin E."/>
            <person name="Lipzen A."/>
            <person name="Grigoriev I.V."/>
            <person name="Henrissat B."/>
            <person name="Martin F.M."/>
            <person name="Bonfante P."/>
        </authorList>
    </citation>
    <scope>NUCLEOTIDE SEQUENCE [LARGE SCALE GENOMIC DNA]</scope>
    <source>
        <strain evidence="1 2">BEG34</strain>
    </source>
</reference>
<protein>
    <submittedName>
        <fullName evidence="1">Uncharacterized protein</fullName>
    </submittedName>
</protein>
<keyword evidence="2" id="KW-1185">Reference proteome</keyword>
<name>A0A8H4AGZ9_GIGMA</name>
<proteinExistence type="predicted"/>
<evidence type="ECO:0000313" key="1">
    <source>
        <dbReference type="EMBL" id="KAF0493920.1"/>
    </source>
</evidence>
<organism evidence="1 2">
    <name type="scientific">Gigaspora margarita</name>
    <dbReference type="NCBI Taxonomy" id="4874"/>
    <lineage>
        <taxon>Eukaryota</taxon>
        <taxon>Fungi</taxon>
        <taxon>Fungi incertae sedis</taxon>
        <taxon>Mucoromycota</taxon>
        <taxon>Glomeromycotina</taxon>
        <taxon>Glomeromycetes</taxon>
        <taxon>Diversisporales</taxon>
        <taxon>Gigasporaceae</taxon>
        <taxon>Gigaspora</taxon>
    </lineage>
</organism>
<dbReference type="Proteomes" id="UP000439903">
    <property type="component" value="Unassembled WGS sequence"/>
</dbReference>
<comment type="caution">
    <text evidence="1">The sequence shown here is derived from an EMBL/GenBank/DDBJ whole genome shotgun (WGS) entry which is preliminary data.</text>
</comment>
<evidence type="ECO:0000313" key="2">
    <source>
        <dbReference type="Proteomes" id="UP000439903"/>
    </source>
</evidence>
<sequence length="112" mass="13192">MWVAHFSFEDDVVKNPYWPCSELQEKGLNVAHFWHDEDYLNVLFGPFQQWFYARIARVSLLAIYYGGIIRFDEVDASTTLDLLITANEFNIKELGHTTQSQLVKYHSSWMIN</sequence>
<dbReference type="AlphaFoldDB" id="A0A8H4AGZ9"/>
<accession>A0A8H4AGZ9</accession>
<dbReference type="EMBL" id="WTPW01000619">
    <property type="protein sequence ID" value="KAF0493920.1"/>
    <property type="molecule type" value="Genomic_DNA"/>
</dbReference>
<gene>
    <name evidence="1" type="ORF">F8M41_021305</name>
</gene>